<evidence type="ECO:0008006" key="2">
    <source>
        <dbReference type="Google" id="ProtNLM"/>
    </source>
</evidence>
<proteinExistence type="predicted"/>
<gene>
    <name evidence="1" type="ORF">LCGC14_2161990</name>
</gene>
<accession>A0A0F9DSL4</accession>
<name>A0A0F9DSL4_9ZZZZ</name>
<protein>
    <recommendedName>
        <fullName evidence="2">Helicase ATP-binding domain-containing protein</fullName>
    </recommendedName>
</protein>
<dbReference type="AlphaFoldDB" id="A0A0F9DSL4"/>
<organism evidence="1">
    <name type="scientific">marine sediment metagenome</name>
    <dbReference type="NCBI Taxonomy" id="412755"/>
    <lineage>
        <taxon>unclassified sequences</taxon>
        <taxon>metagenomes</taxon>
        <taxon>ecological metagenomes</taxon>
    </lineage>
</organism>
<sequence>MLDVKDKQWDFMEEHPMLNDIKNYMLRPFMDIDKKYWKPDYQEFLKNKGQIGGMQGFKPLFMPDYLFDFQKELTSWAIEKGKAAMFADCGLGKTPMQLVWAENVIRKTNRNVLIITPLAVSAQTLREADKFGIDCTRSIN</sequence>
<reference evidence="1" key="1">
    <citation type="journal article" date="2015" name="Nature">
        <title>Complex archaea that bridge the gap between prokaryotes and eukaryotes.</title>
        <authorList>
            <person name="Spang A."/>
            <person name="Saw J.H."/>
            <person name="Jorgensen S.L."/>
            <person name="Zaremba-Niedzwiedzka K."/>
            <person name="Martijn J."/>
            <person name="Lind A.E."/>
            <person name="van Eijk R."/>
            <person name="Schleper C."/>
            <person name="Guy L."/>
            <person name="Ettema T.J."/>
        </authorList>
    </citation>
    <scope>NUCLEOTIDE SEQUENCE</scope>
</reference>
<dbReference type="InterPro" id="IPR027417">
    <property type="entry name" value="P-loop_NTPase"/>
</dbReference>
<dbReference type="EMBL" id="LAZR01027754">
    <property type="protein sequence ID" value="KKL64734.1"/>
    <property type="molecule type" value="Genomic_DNA"/>
</dbReference>
<dbReference type="Gene3D" id="3.40.50.300">
    <property type="entry name" value="P-loop containing nucleotide triphosphate hydrolases"/>
    <property type="match status" value="1"/>
</dbReference>
<dbReference type="SUPFAM" id="SSF52540">
    <property type="entry name" value="P-loop containing nucleoside triphosphate hydrolases"/>
    <property type="match status" value="1"/>
</dbReference>
<comment type="caution">
    <text evidence="1">The sequence shown here is derived from an EMBL/GenBank/DDBJ whole genome shotgun (WGS) entry which is preliminary data.</text>
</comment>
<evidence type="ECO:0000313" key="1">
    <source>
        <dbReference type="EMBL" id="KKL64734.1"/>
    </source>
</evidence>
<feature type="non-terminal residue" evidence="1">
    <location>
        <position position="140"/>
    </location>
</feature>